<reference evidence="1" key="1">
    <citation type="journal article" date="2019" name="Sci. Rep.">
        <title>Draft genome of Tanacetum cinerariifolium, the natural source of mosquito coil.</title>
        <authorList>
            <person name="Yamashiro T."/>
            <person name="Shiraishi A."/>
            <person name="Satake H."/>
            <person name="Nakayama K."/>
        </authorList>
    </citation>
    <scope>NUCLEOTIDE SEQUENCE</scope>
</reference>
<evidence type="ECO:0000313" key="1">
    <source>
        <dbReference type="EMBL" id="GFA37838.1"/>
    </source>
</evidence>
<dbReference type="AlphaFoldDB" id="A0A699JKG7"/>
<dbReference type="EMBL" id="BKCJ010413795">
    <property type="protein sequence ID" value="GFA37838.1"/>
    <property type="molecule type" value="Genomic_DNA"/>
</dbReference>
<feature type="non-terminal residue" evidence="1">
    <location>
        <position position="1"/>
    </location>
</feature>
<proteinExistence type="predicted"/>
<dbReference type="Gene3D" id="3.40.47.10">
    <property type="match status" value="1"/>
</dbReference>
<name>A0A699JKG7_TANCI</name>
<comment type="caution">
    <text evidence="1">The sequence shown here is derived from an EMBL/GenBank/DDBJ whole genome shotgun (WGS) entry which is preliminary data.</text>
</comment>
<organism evidence="1">
    <name type="scientific">Tanacetum cinerariifolium</name>
    <name type="common">Dalmatian daisy</name>
    <name type="synonym">Chrysanthemum cinerariifolium</name>
    <dbReference type="NCBI Taxonomy" id="118510"/>
    <lineage>
        <taxon>Eukaryota</taxon>
        <taxon>Viridiplantae</taxon>
        <taxon>Streptophyta</taxon>
        <taxon>Embryophyta</taxon>
        <taxon>Tracheophyta</taxon>
        <taxon>Spermatophyta</taxon>
        <taxon>Magnoliopsida</taxon>
        <taxon>eudicotyledons</taxon>
        <taxon>Gunneridae</taxon>
        <taxon>Pentapetalae</taxon>
        <taxon>asterids</taxon>
        <taxon>campanulids</taxon>
        <taxon>Asterales</taxon>
        <taxon>Asteraceae</taxon>
        <taxon>Asteroideae</taxon>
        <taxon>Anthemideae</taxon>
        <taxon>Anthemidinae</taxon>
        <taxon>Tanacetum</taxon>
    </lineage>
</organism>
<sequence length="187" mass="21095">SYRTPLCKTKTGRLKETYPNDILAPVIKICNRENKYQSVKVGDIVVGSVLELGSQIESYLFWAAHIAFLEPDCKNFASEMLQGNLNHQPVIVHNTHLNPGVRPVVYHGILDNSRLVHIMEQNKHQGSKLIVLVSGATRSYVLYPHHKYQHLVTLVPGMISITSMFHYGVTSECIFSFDDNHLIVVNS</sequence>
<gene>
    <name evidence="1" type="ORF">Tci_609810</name>
</gene>
<dbReference type="InterPro" id="IPR016039">
    <property type="entry name" value="Thiolase-like"/>
</dbReference>
<protein>
    <submittedName>
        <fullName evidence="1">3-ketoacyl-CoA thiolase 2, peroxisomal</fullName>
    </submittedName>
</protein>
<accession>A0A699JKG7</accession>
<dbReference type="GO" id="GO:0016746">
    <property type="term" value="F:acyltransferase activity"/>
    <property type="evidence" value="ECO:0007669"/>
    <property type="project" value="InterPro"/>
</dbReference>